<keyword evidence="3" id="KW-1185">Reference proteome</keyword>
<dbReference type="Proteomes" id="UP000199518">
    <property type="component" value="Unassembled WGS sequence"/>
</dbReference>
<feature type="region of interest" description="Disordered" evidence="1">
    <location>
        <begin position="438"/>
        <end position="528"/>
    </location>
</feature>
<dbReference type="RefSeq" id="WP_092057094.1">
    <property type="nucleotide sequence ID" value="NZ_FOQD01000028.1"/>
</dbReference>
<dbReference type="InterPro" id="IPR019734">
    <property type="entry name" value="TPR_rpt"/>
</dbReference>
<evidence type="ECO:0000313" key="2">
    <source>
        <dbReference type="EMBL" id="SFJ66865.1"/>
    </source>
</evidence>
<reference evidence="3" key="1">
    <citation type="submission" date="2016-10" db="EMBL/GenBank/DDBJ databases">
        <authorList>
            <person name="Varghese N."/>
            <person name="Submissions S."/>
        </authorList>
    </citation>
    <scope>NUCLEOTIDE SEQUENCE [LARGE SCALE GENOMIC DNA]</scope>
    <source>
        <strain evidence="3">DSM 26348</strain>
    </source>
</reference>
<dbReference type="Pfam" id="PF13174">
    <property type="entry name" value="TPR_6"/>
    <property type="match status" value="1"/>
</dbReference>
<dbReference type="SUPFAM" id="SSF48452">
    <property type="entry name" value="TPR-like"/>
    <property type="match status" value="1"/>
</dbReference>
<proteinExistence type="predicted"/>
<protein>
    <submittedName>
        <fullName evidence="2">Outer membrane lipoprotein</fullName>
    </submittedName>
</protein>
<evidence type="ECO:0000313" key="3">
    <source>
        <dbReference type="Proteomes" id="UP000199518"/>
    </source>
</evidence>
<name>A0A1I3T7A5_9PLAN</name>
<accession>A0A1I3T7A5</accession>
<dbReference type="InterPro" id="IPR011990">
    <property type="entry name" value="TPR-like_helical_dom_sf"/>
</dbReference>
<dbReference type="EMBL" id="FOQD01000028">
    <property type="protein sequence ID" value="SFJ66865.1"/>
    <property type="molecule type" value="Genomic_DNA"/>
</dbReference>
<evidence type="ECO:0000256" key="1">
    <source>
        <dbReference type="SAM" id="MobiDB-lite"/>
    </source>
</evidence>
<dbReference type="Gene3D" id="1.25.40.10">
    <property type="entry name" value="Tetratricopeptide repeat domain"/>
    <property type="match status" value="2"/>
</dbReference>
<feature type="compositionally biased region" description="Basic and acidic residues" evidence="1">
    <location>
        <begin position="457"/>
        <end position="472"/>
    </location>
</feature>
<feature type="compositionally biased region" description="Basic and acidic residues" evidence="1">
    <location>
        <begin position="496"/>
        <end position="528"/>
    </location>
</feature>
<organism evidence="2 3">
    <name type="scientific">Planctomicrobium piriforme</name>
    <dbReference type="NCBI Taxonomy" id="1576369"/>
    <lineage>
        <taxon>Bacteria</taxon>
        <taxon>Pseudomonadati</taxon>
        <taxon>Planctomycetota</taxon>
        <taxon>Planctomycetia</taxon>
        <taxon>Planctomycetales</taxon>
        <taxon>Planctomycetaceae</taxon>
        <taxon>Planctomicrobium</taxon>
    </lineage>
</organism>
<dbReference type="AlphaFoldDB" id="A0A1I3T7A5"/>
<dbReference type="STRING" id="1576369.SAMN05421753_12816"/>
<sequence>MPEHSSSRMRLLASRALPALMLGGMLASSGCGSLSSFSRKESIREQVEKDPRYSIDNIHGPTGRAMNQANWLKKREDLVRNGDPETTAALSAFDAAQALYDAGKFKESEKAFKKVAKERRDRYESFATRFRRTWGIKEKHAEDMYGTYGDSIEEDALYMMAEAQYAQKHYADAQESYEDLLVRYPSTRYLDLTTRQLFRIARYWLDFPEDIDEKGEAAVKLASTEDIQRDETGKSKAEPSALSRVPVLPNLTDETRPLFDTHGRGEQALRSIWLHDATGPLADDALMLAANHNLRTEDYVEARRLYALLREQYPDSPHLKDAYMLGSHVTLASYQGPAYDGSGLESARELKQELLALFPSLTEEERKRLKEEIDTLEDAEVARTWDLVDFYRIKRNNAAIKLHCYQIINKYPDSQYAEQARAMLKQVEKEELAWANSPFNFNKPTAPPVTAAAPQTRKGETRLPDSGEKEETPAAPTPAEEPAKPKWFERMNPLRPVDKPPQLEKPPEESPGKRRDDLADSRTDPAFR</sequence>
<dbReference type="Pfam" id="PF13432">
    <property type="entry name" value="TPR_16"/>
    <property type="match status" value="1"/>
</dbReference>
<keyword evidence="2" id="KW-0449">Lipoprotein</keyword>
<dbReference type="OrthoDB" id="274477at2"/>
<gene>
    <name evidence="2" type="ORF">SAMN05421753_12816</name>
</gene>